<sequence>MQNVGIGKFKAVVMDNGANLRVARRITHEKYSYILDLRCMAHAINLIASDFTEIDLIKNLISNCNSIIEFFNNSHAAHGYYKEQLYVMKIKGREIQSYCKTRWILDNHPEVITNRNVLSLLQDEEFYSRCYQIASILKPVKELTNILESRTANLADCFIGLIRLEFINNIYILAYWLHPLYRGLGLKQAALNKIYETASIMWHNLGHDETSFLNLLTE</sequence>
<evidence type="ECO:0008006" key="3">
    <source>
        <dbReference type="Google" id="ProtNLM"/>
    </source>
</evidence>
<dbReference type="EMBL" id="PQFF01000331">
    <property type="protein sequence ID" value="RHZ59082.1"/>
    <property type="molecule type" value="Genomic_DNA"/>
</dbReference>
<gene>
    <name evidence="1" type="ORF">Glove_365g248</name>
</gene>
<comment type="caution">
    <text evidence="1">The sequence shown here is derived from an EMBL/GenBank/DDBJ whole genome shotgun (WGS) entry which is preliminary data.</text>
</comment>
<keyword evidence="2" id="KW-1185">Reference proteome</keyword>
<proteinExistence type="predicted"/>
<dbReference type="OrthoDB" id="2430123at2759"/>
<dbReference type="InterPro" id="IPR012337">
    <property type="entry name" value="RNaseH-like_sf"/>
</dbReference>
<evidence type="ECO:0000313" key="2">
    <source>
        <dbReference type="Proteomes" id="UP000266861"/>
    </source>
</evidence>
<dbReference type="Proteomes" id="UP000266861">
    <property type="component" value="Unassembled WGS sequence"/>
</dbReference>
<dbReference type="SUPFAM" id="SSF53098">
    <property type="entry name" value="Ribonuclease H-like"/>
    <property type="match status" value="1"/>
</dbReference>
<protein>
    <recommendedName>
        <fullName evidence="3">DUF659 domain-containing protein</fullName>
    </recommendedName>
</protein>
<reference evidence="1 2" key="1">
    <citation type="submission" date="2018-08" db="EMBL/GenBank/DDBJ databases">
        <title>Genome and evolution of the arbuscular mycorrhizal fungus Diversispora epigaea (formerly Glomus versiforme) and its bacterial endosymbionts.</title>
        <authorList>
            <person name="Sun X."/>
            <person name="Fei Z."/>
            <person name="Harrison M."/>
        </authorList>
    </citation>
    <scope>NUCLEOTIDE SEQUENCE [LARGE SCALE GENOMIC DNA]</scope>
    <source>
        <strain evidence="1 2">IT104</strain>
    </source>
</reference>
<accession>A0A397H7P4</accession>
<name>A0A397H7P4_9GLOM</name>
<dbReference type="AlphaFoldDB" id="A0A397H7P4"/>
<evidence type="ECO:0000313" key="1">
    <source>
        <dbReference type="EMBL" id="RHZ59082.1"/>
    </source>
</evidence>
<organism evidence="1 2">
    <name type="scientific">Diversispora epigaea</name>
    <dbReference type="NCBI Taxonomy" id="1348612"/>
    <lineage>
        <taxon>Eukaryota</taxon>
        <taxon>Fungi</taxon>
        <taxon>Fungi incertae sedis</taxon>
        <taxon>Mucoromycota</taxon>
        <taxon>Glomeromycotina</taxon>
        <taxon>Glomeromycetes</taxon>
        <taxon>Diversisporales</taxon>
        <taxon>Diversisporaceae</taxon>
        <taxon>Diversispora</taxon>
    </lineage>
</organism>
<dbReference type="STRING" id="1348612.A0A397H7P4"/>